<dbReference type="InterPro" id="IPR010323">
    <property type="entry name" value="DUF924"/>
</dbReference>
<keyword evidence="2" id="KW-1185">Reference proteome</keyword>
<sequence length="193" mass="21967">MPTTLCQHNNVPAKVVQRASDVVTFWRQVGPSQWFNKDPAFDGNFRERFWALHLAAARREHDDWVNTPEGALALVILLDQFPRNAFRNTSHMYATDGLARHFALIAIKKGYMNTVEPALRLFFCLPFAHSETLADQDLSVTLNAQLGAVERSHAEGHRDIIRRFGRFPHRNRLLLRETTAQEQVFLDAGGFAG</sequence>
<proteinExistence type="predicted"/>
<dbReference type="AlphaFoldDB" id="A0AA93BYZ6"/>
<evidence type="ECO:0000313" key="2">
    <source>
        <dbReference type="Proteomes" id="UP000284338"/>
    </source>
</evidence>
<dbReference type="SUPFAM" id="SSF48452">
    <property type="entry name" value="TPR-like"/>
    <property type="match status" value="1"/>
</dbReference>
<dbReference type="Pfam" id="PF06041">
    <property type="entry name" value="DUF924"/>
    <property type="match status" value="1"/>
</dbReference>
<gene>
    <name evidence="1" type="ORF">D4100_10550</name>
</gene>
<dbReference type="Gene3D" id="1.20.58.320">
    <property type="entry name" value="TPR-like"/>
    <property type="match status" value="1"/>
</dbReference>
<reference evidence="1 2" key="1">
    <citation type="submission" date="2018-09" db="EMBL/GenBank/DDBJ databases">
        <title>Draft genome of a novel serratia sp. strain with antifungal activity.</title>
        <authorList>
            <person name="Dichmann S.I."/>
            <person name="Park B.P."/>
            <person name="Pathiraja D."/>
            <person name="Choi I.-G."/>
            <person name="Stougaard P."/>
            <person name="Hennessy R.C."/>
        </authorList>
    </citation>
    <scope>NUCLEOTIDE SEQUENCE [LARGE SCALE GENOMIC DNA]</scope>
    <source>
        <strain evidence="1 2">S40</strain>
    </source>
</reference>
<dbReference type="Gene3D" id="1.25.40.10">
    <property type="entry name" value="Tetratricopeptide repeat domain"/>
    <property type="match status" value="1"/>
</dbReference>
<organism evidence="1 2">
    <name type="scientific">Serratia inhibens</name>
    <dbReference type="NCBI Taxonomy" id="2338073"/>
    <lineage>
        <taxon>Bacteria</taxon>
        <taxon>Pseudomonadati</taxon>
        <taxon>Pseudomonadota</taxon>
        <taxon>Gammaproteobacteria</taxon>
        <taxon>Enterobacterales</taxon>
        <taxon>Yersiniaceae</taxon>
        <taxon>Serratia</taxon>
    </lineage>
</organism>
<dbReference type="EMBL" id="QYYG01000002">
    <property type="protein sequence ID" value="RJF56039.1"/>
    <property type="molecule type" value="Genomic_DNA"/>
</dbReference>
<dbReference type="InterPro" id="IPR011990">
    <property type="entry name" value="TPR-like_helical_dom_sf"/>
</dbReference>
<comment type="caution">
    <text evidence="1">The sequence shown here is derived from an EMBL/GenBank/DDBJ whole genome shotgun (WGS) entry which is preliminary data.</text>
</comment>
<evidence type="ECO:0000313" key="1">
    <source>
        <dbReference type="EMBL" id="RJF56039.1"/>
    </source>
</evidence>
<dbReference type="RefSeq" id="WP_119804294.1">
    <property type="nucleotide sequence ID" value="NZ_QYYG01000002.1"/>
</dbReference>
<protein>
    <submittedName>
        <fullName evidence="1">DUF924 family protein</fullName>
    </submittedName>
</protein>
<dbReference type="Proteomes" id="UP000284338">
    <property type="component" value="Unassembled WGS sequence"/>
</dbReference>
<accession>A0AA93BYZ6</accession>
<name>A0AA93BYZ6_9GAMM</name>